<protein>
    <submittedName>
        <fullName evidence="2">Uncharacterized protein</fullName>
    </submittedName>
</protein>
<gene>
    <name evidence="2" type="ORF">KK083_02945</name>
</gene>
<comment type="caution">
    <text evidence="2">The sequence shown here is derived from an EMBL/GenBank/DDBJ whole genome shotgun (WGS) entry which is preliminary data.</text>
</comment>
<keyword evidence="1" id="KW-0472">Membrane</keyword>
<dbReference type="EMBL" id="JAHESF010000002">
    <property type="protein sequence ID" value="MBT1695819.1"/>
    <property type="molecule type" value="Genomic_DNA"/>
</dbReference>
<dbReference type="Proteomes" id="UP001319200">
    <property type="component" value="Unassembled WGS sequence"/>
</dbReference>
<dbReference type="AlphaFoldDB" id="A0AAP2DL13"/>
<reference evidence="2 3" key="1">
    <citation type="submission" date="2021-05" db="EMBL/GenBank/DDBJ databases">
        <title>A Polyphasic approach of four new species of the genus Ohtaekwangia: Ohtaekwangia histidinii sp. nov., Ohtaekwangia cretensis sp. nov., Ohtaekwangia indiensis sp. nov., Ohtaekwangia reichenbachii sp. nov. from diverse environment.</title>
        <authorList>
            <person name="Octaviana S."/>
        </authorList>
    </citation>
    <scope>NUCLEOTIDE SEQUENCE [LARGE SCALE GENOMIC DNA]</scope>
    <source>
        <strain evidence="2 3">PWU4</strain>
    </source>
</reference>
<keyword evidence="3" id="KW-1185">Reference proteome</keyword>
<sequence length="55" mass="5793">MFASGHARSDVNENGISATAIMQEKGFQSLGTFVGNAVSVAVIITYALRQAHNPD</sequence>
<keyword evidence="1" id="KW-1133">Transmembrane helix</keyword>
<proteinExistence type="predicted"/>
<evidence type="ECO:0000313" key="3">
    <source>
        <dbReference type="Proteomes" id="UP001319200"/>
    </source>
</evidence>
<keyword evidence="1" id="KW-0812">Transmembrane</keyword>
<feature type="transmembrane region" description="Helical" evidence="1">
    <location>
        <begin position="30"/>
        <end position="48"/>
    </location>
</feature>
<name>A0AAP2DL13_9BACT</name>
<evidence type="ECO:0000313" key="2">
    <source>
        <dbReference type="EMBL" id="MBT1695819.1"/>
    </source>
</evidence>
<accession>A0AAP2DL13</accession>
<evidence type="ECO:0000256" key="1">
    <source>
        <dbReference type="SAM" id="Phobius"/>
    </source>
</evidence>
<dbReference type="RefSeq" id="WP_254160525.1">
    <property type="nucleotide sequence ID" value="NZ_JAHESF010000002.1"/>
</dbReference>
<organism evidence="2 3">
    <name type="scientific">Chryseosolibacter histidini</name>
    <dbReference type="NCBI Taxonomy" id="2782349"/>
    <lineage>
        <taxon>Bacteria</taxon>
        <taxon>Pseudomonadati</taxon>
        <taxon>Bacteroidota</taxon>
        <taxon>Cytophagia</taxon>
        <taxon>Cytophagales</taxon>
        <taxon>Chryseotaleaceae</taxon>
        <taxon>Chryseosolibacter</taxon>
    </lineage>
</organism>